<evidence type="ECO:0000256" key="1">
    <source>
        <dbReference type="ARBA" id="ARBA00022553"/>
    </source>
</evidence>
<evidence type="ECO:0000313" key="4">
    <source>
        <dbReference type="Proteomes" id="UP000290572"/>
    </source>
</evidence>
<protein>
    <submittedName>
        <fullName evidence="3">Glucocorticoid-induced transcript 1 protein-like</fullName>
    </submittedName>
</protein>
<comment type="caution">
    <text evidence="3">The sequence shown here is derived from an EMBL/GenBank/DDBJ whole genome shotgun (WGS) entry which is preliminary data.</text>
</comment>
<name>A0A498LMN6_LABRO</name>
<reference evidence="3 4" key="1">
    <citation type="submission" date="2018-03" db="EMBL/GenBank/DDBJ databases">
        <title>Draft genome sequence of Rohu Carp (Labeo rohita).</title>
        <authorList>
            <person name="Das P."/>
            <person name="Kushwaha B."/>
            <person name="Joshi C.G."/>
            <person name="Kumar D."/>
            <person name="Nagpure N.S."/>
            <person name="Sahoo L."/>
            <person name="Das S.P."/>
            <person name="Bit A."/>
            <person name="Patnaik S."/>
            <person name="Meher P.K."/>
            <person name="Jayasankar P."/>
            <person name="Koringa P.G."/>
            <person name="Patel N.V."/>
            <person name="Hinsu A.T."/>
            <person name="Kumar R."/>
            <person name="Pandey M."/>
            <person name="Agarwal S."/>
            <person name="Srivastava S."/>
            <person name="Singh M."/>
            <person name="Iquebal M.A."/>
            <person name="Jaiswal S."/>
            <person name="Angadi U.B."/>
            <person name="Kumar N."/>
            <person name="Raza M."/>
            <person name="Shah T.M."/>
            <person name="Rai A."/>
            <person name="Jena J.K."/>
        </authorList>
    </citation>
    <scope>NUCLEOTIDE SEQUENCE [LARGE SCALE GENOMIC DNA]</scope>
    <source>
        <strain evidence="3">DASCIFA01</strain>
        <tissue evidence="3">Testis</tissue>
    </source>
</reference>
<dbReference type="InterPro" id="IPR026642">
    <property type="entry name" value="Glcci1/FAM117"/>
</dbReference>
<proteinExistence type="predicted"/>
<evidence type="ECO:0000313" key="3">
    <source>
        <dbReference type="EMBL" id="RXN06625.1"/>
    </source>
</evidence>
<organism evidence="3 4">
    <name type="scientific">Labeo rohita</name>
    <name type="common">Indian major carp</name>
    <name type="synonym">Cyprinus rohita</name>
    <dbReference type="NCBI Taxonomy" id="84645"/>
    <lineage>
        <taxon>Eukaryota</taxon>
        <taxon>Metazoa</taxon>
        <taxon>Chordata</taxon>
        <taxon>Craniata</taxon>
        <taxon>Vertebrata</taxon>
        <taxon>Euteleostomi</taxon>
        <taxon>Actinopterygii</taxon>
        <taxon>Neopterygii</taxon>
        <taxon>Teleostei</taxon>
        <taxon>Ostariophysi</taxon>
        <taxon>Cypriniformes</taxon>
        <taxon>Cyprinidae</taxon>
        <taxon>Labeoninae</taxon>
        <taxon>Labeonini</taxon>
        <taxon>Labeo</taxon>
    </lineage>
</organism>
<dbReference type="EMBL" id="QBIY01013360">
    <property type="protein sequence ID" value="RXN06625.1"/>
    <property type="molecule type" value="Genomic_DNA"/>
</dbReference>
<feature type="region of interest" description="Disordered" evidence="2">
    <location>
        <begin position="63"/>
        <end position="133"/>
    </location>
</feature>
<sequence>MLSCGTYCVHQYPTWNILLNRFPPFLRSRQSATVPLFSCPDKNKVNFIPTGSAFCPVKLPGSLLQHSSSQQEDEEKEESQAGASGSHALAPHHHHMPTQVSTSTSTDDPPESPSQQQEAPSESASQPQNFEVS</sequence>
<dbReference type="Pfam" id="PF15388">
    <property type="entry name" value="FAM117"/>
    <property type="match status" value="1"/>
</dbReference>
<evidence type="ECO:0000256" key="2">
    <source>
        <dbReference type="SAM" id="MobiDB-lite"/>
    </source>
</evidence>
<keyword evidence="1" id="KW-0597">Phosphoprotein</keyword>
<keyword evidence="4" id="KW-1185">Reference proteome</keyword>
<dbReference type="GO" id="GO:0005737">
    <property type="term" value="C:cytoplasm"/>
    <property type="evidence" value="ECO:0007669"/>
    <property type="project" value="TreeGrafter"/>
</dbReference>
<dbReference type="PANTHER" id="PTHR14972:SF3">
    <property type="entry name" value="GLUCOCORTICOID-INDUCED TRANSCRIPT 1 PROTEIN"/>
    <property type="match status" value="1"/>
</dbReference>
<dbReference type="AlphaFoldDB" id="A0A498LMN6"/>
<dbReference type="Proteomes" id="UP000290572">
    <property type="component" value="Unassembled WGS sequence"/>
</dbReference>
<dbReference type="PANTHER" id="PTHR14972">
    <property type="entry name" value="AGAP011572-PA"/>
    <property type="match status" value="1"/>
</dbReference>
<gene>
    <name evidence="3" type="ORF">ROHU_035145</name>
</gene>
<accession>A0A498LMN6</accession>
<feature type="compositionally biased region" description="Low complexity" evidence="2">
    <location>
        <begin position="97"/>
        <end position="133"/>
    </location>
</feature>
<dbReference type="GO" id="GO:0072015">
    <property type="term" value="P:podocyte development"/>
    <property type="evidence" value="ECO:0007669"/>
    <property type="project" value="TreeGrafter"/>
</dbReference>